<evidence type="ECO:0000313" key="5">
    <source>
        <dbReference type="Proteomes" id="UP000230340"/>
    </source>
</evidence>
<protein>
    <submittedName>
        <fullName evidence="4">Ribosome-recycling factor</fullName>
    </submittedName>
</protein>
<evidence type="ECO:0000313" key="4">
    <source>
        <dbReference type="EMBL" id="PIS23280.1"/>
    </source>
</evidence>
<keyword evidence="2" id="KW-0648">Protein biosynthesis</keyword>
<dbReference type="InterPro" id="IPR023584">
    <property type="entry name" value="Ribosome_recyc_fac_dom"/>
</dbReference>
<dbReference type="GO" id="GO:0043023">
    <property type="term" value="F:ribosomal large subunit binding"/>
    <property type="evidence" value="ECO:0007669"/>
    <property type="project" value="TreeGrafter"/>
</dbReference>
<evidence type="ECO:0000256" key="1">
    <source>
        <dbReference type="ARBA" id="ARBA00005912"/>
    </source>
</evidence>
<dbReference type="AlphaFoldDB" id="A0A2H0XEA4"/>
<reference evidence="5" key="1">
    <citation type="submission" date="2017-09" db="EMBL/GenBank/DDBJ databases">
        <title>Depth-based differentiation of microbial function through sediment-hosted aquifers and enrichment of novel symbionts in the deep terrestrial subsurface.</title>
        <authorList>
            <person name="Probst A.J."/>
            <person name="Ladd B."/>
            <person name="Jarett J.K."/>
            <person name="Geller-Mcgrath D.E."/>
            <person name="Sieber C.M.K."/>
            <person name="Emerson J.B."/>
            <person name="Anantharaman K."/>
            <person name="Thomas B.C."/>
            <person name="Malmstrom R."/>
            <person name="Stieglmeier M."/>
            <person name="Klingl A."/>
            <person name="Woyke T."/>
            <person name="Ryan C.M."/>
            <person name="Banfield J.F."/>
        </authorList>
    </citation>
    <scope>NUCLEOTIDE SEQUENCE [LARGE SCALE GENOMIC DNA]</scope>
</reference>
<comment type="similarity">
    <text evidence="1">Belongs to the RRF family.</text>
</comment>
<evidence type="ECO:0000256" key="2">
    <source>
        <dbReference type="ARBA" id="ARBA00022917"/>
    </source>
</evidence>
<dbReference type="SUPFAM" id="SSF55194">
    <property type="entry name" value="Ribosome recycling factor, RRF"/>
    <property type="match status" value="1"/>
</dbReference>
<accession>A0A2H0XEA4</accession>
<sequence>MKLPEFKDKLNKAFDHLLDELSAIRGNRAQTSLVENIGVEAYPGTTLSLRELGAITIVDPQMIMVEVWDGGIADAVACAIAGCGAGLNPVVDGKTIKIPVPTLTLERRSELARLVSQKVEEAKVGVRNIRHDAISSLEEQKENSVVSEDEYFTLKEQYEKEVREINAKMVARGVEKEEEILSI</sequence>
<dbReference type="Proteomes" id="UP000230340">
    <property type="component" value="Unassembled WGS sequence"/>
</dbReference>
<dbReference type="GO" id="GO:0006412">
    <property type="term" value="P:translation"/>
    <property type="evidence" value="ECO:0007669"/>
    <property type="project" value="UniProtKB-KW"/>
</dbReference>
<comment type="caution">
    <text evidence="4">The sequence shown here is derived from an EMBL/GenBank/DDBJ whole genome shotgun (WGS) entry which is preliminary data.</text>
</comment>
<evidence type="ECO:0000259" key="3">
    <source>
        <dbReference type="Pfam" id="PF01765"/>
    </source>
</evidence>
<gene>
    <name evidence="4" type="primary">frr</name>
    <name evidence="4" type="ORF">COT49_00925</name>
</gene>
<dbReference type="Pfam" id="PF01765">
    <property type="entry name" value="RRF"/>
    <property type="match status" value="1"/>
</dbReference>
<dbReference type="EMBL" id="PEYT01000005">
    <property type="protein sequence ID" value="PIS23280.1"/>
    <property type="molecule type" value="Genomic_DNA"/>
</dbReference>
<organism evidence="4 5">
    <name type="scientific">candidate division WWE3 bacterium CG08_land_8_20_14_0_20_40_13</name>
    <dbReference type="NCBI Taxonomy" id="1975084"/>
    <lineage>
        <taxon>Bacteria</taxon>
        <taxon>Katanobacteria</taxon>
    </lineage>
</organism>
<dbReference type="Gene3D" id="1.10.132.20">
    <property type="entry name" value="Ribosome-recycling factor"/>
    <property type="match status" value="1"/>
</dbReference>
<dbReference type="PANTHER" id="PTHR20982:SF3">
    <property type="entry name" value="MITOCHONDRIAL RIBOSOME RECYCLING FACTOR PSEUDO 1"/>
    <property type="match status" value="1"/>
</dbReference>
<proteinExistence type="inferred from homology"/>
<dbReference type="PANTHER" id="PTHR20982">
    <property type="entry name" value="RIBOSOME RECYCLING FACTOR"/>
    <property type="match status" value="1"/>
</dbReference>
<name>A0A2H0XEA4_UNCKA</name>
<feature type="domain" description="Ribosome recycling factor" evidence="3">
    <location>
        <begin position="19"/>
        <end position="181"/>
    </location>
</feature>
<dbReference type="Gene3D" id="3.30.1360.40">
    <property type="match status" value="1"/>
</dbReference>
<dbReference type="InterPro" id="IPR036191">
    <property type="entry name" value="RRF_sf"/>
</dbReference>
<dbReference type="InterPro" id="IPR002661">
    <property type="entry name" value="Ribosome_recyc_fac"/>
</dbReference>